<dbReference type="InterPro" id="IPR001680">
    <property type="entry name" value="WD40_rpt"/>
</dbReference>
<comment type="similarity">
    <text evidence="7">Belongs to the WD repeat SMU1 family.</text>
</comment>
<accession>A0A024G5D0</accession>
<dbReference type="STRING" id="65357.A0A024G5D0"/>
<feature type="repeat" description="WD" evidence="8">
    <location>
        <begin position="205"/>
        <end position="234"/>
    </location>
</feature>
<keyword evidence="11" id="KW-1185">Reference proteome</keyword>
<dbReference type="PANTHER" id="PTHR22848">
    <property type="entry name" value="WD40 REPEAT PROTEIN"/>
    <property type="match status" value="1"/>
</dbReference>
<dbReference type="InterPro" id="IPR054532">
    <property type="entry name" value="TPL_SMU1_LisH-like"/>
</dbReference>
<dbReference type="PROSITE" id="PS50082">
    <property type="entry name" value="WD_REPEATS_2"/>
    <property type="match status" value="5"/>
</dbReference>
<dbReference type="Proteomes" id="UP000053237">
    <property type="component" value="Unassembled WGS sequence"/>
</dbReference>
<evidence type="ECO:0000259" key="9">
    <source>
        <dbReference type="PROSITE" id="PS50897"/>
    </source>
</evidence>
<feature type="domain" description="CTLH" evidence="9">
    <location>
        <begin position="41"/>
        <end position="93"/>
    </location>
</feature>
<feature type="repeat" description="WD" evidence="8">
    <location>
        <begin position="328"/>
        <end position="369"/>
    </location>
</feature>
<dbReference type="InterPro" id="IPR045184">
    <property type="entry name" value="SMU1"/>
</dbReference>
<evidence type="ECO:0000313" key="10">
    <source>
        <dbReference type="EMBL" id="CCI41768.1"/>
    </source>
</evidence>
<comment type="caution">
    <text evidence="10">The sequence shown here is derived from an EMBL/GenBank/DDBJ whole genome shotgun (WGS) entry which is preliminary data.</text>
</comment>
<feature type="repeat" description="WD" evidence="8">
    <location>
        <begin position="243"/>
        <end position="284"/>
    </location>
</feature>
<keyword evidence="6" id="KW-0539">Nucleus</keyword>
<dbReference type="Pfam" id="PF17814">
    <property type="entry name" value="LisH_TPL"/>
    <property type="match status" value="1"/>
</dbReference>
<comment type="subcellular location">
    <subcellularLocation>
        <location evidence="1">Nucleus</location>
    </subcellularLocation>
</comment>
<dbReference type="SMART" id="SM00320">
    <property type="entry name" value="WD40"/>
    <property type="match status" value="5"/>
</dbReference>
<protein>
    <recommendedName>
        <fullName evidence="9">CTLH domain-containing protein</fullName>
    </recommendedName>
</protein>
<dbReference type="InterPro" id="IPR006594">
    <property type="entry name" value="LisH"/>
</dbReference>
<evidence type="ECO:0000256" key="6">
    <source>
        <dbReference type="ARBA" id="ARBA00023242"/>
    </source>
</evidence>
<dbReference type="GO" id="GO:0005634">
    <property type="term" value="C:nucleus"/>
    <property type="evidence" value="ECO:0007669"/>
    <property type="project" value="UniProtKB-SubCell"/>
</dbReference>
<feature type="repeat" description="WD" evidence="8">
    <location>
        <begin position="478"/>
        <end position="501"/>
    </location>
</feature>
<keyword evidence="5" id="KW-0508">mRNA splicing</keyword>
<dbReference type="Gene3D" id="2.130.10.10">
    <property type="entry name" value="YVTN repeat-like/Quinoprotein amine dehydrogenase"/>
    <property type="match status" value="2"/>
</dbReference>
<evidence type="ECO:0000313" key="11">
    <source>
        <dbReference type="Proteomes" id="UP000053237"/>
    </source>
</evidence>
<gene>
    <name evidence="10" type="ORF">BN9_025520</name>
</gene>
<evidence type="ECO:0000256" key="4">
    <source>
        <dbReference type="ARBA" id="ARBA00022737"/>
    </source>
</evidence>
<dbReference type="FunCoup" id="A0A024G5D0">
    <property type="interactions" value="804"/>
</dbReference>
<name>A0A024G5D0_9STRA</name>
<evidence type="ECO:0000256" key="3">
    <source>
        <dbReference type="ARBA" id="ARBA00022664"/>
    </source>
</evidence>
<dbReference type="SUPFAM" id="SSF50978">
    <property type="entry name" value="WD40 repeat-like"/>
    <property type="match status" value="1"/>
</dbReference>
<dbReference type="InterPro" id="IPR006595">
    <property type="entry name" value="CTLH_C"/>
</dbReference>
<evidence type="ECO:0000256" key="2">
    <source>
        <dbReference type="ARBA" id="ARBA00022574"/>
    </source>
</evidence>
<dbReference type="Pfam" id="PF00400">
    <property type="entry name" value="WD40"/>
    <property type="match status" value="5"/>
</dbReference>
<dbReference type="InterPro" id="IPR036322">
    <property type="entry name" value="WD40_repeat_dom_sf"/>
</dbReference>
<dbReference type="EMBL" id="CAIX01000024">
    <property type="protein sequence ID" value="CCI41768.1"/>
    <property type="molecule type" value="Genomic_DNA"/>
</dbReference>
<evidence type="ECO:0000256" key="7">
    <source>
        <dbReference type="ARBA" id="ARBA00025801"/>
    </source>
</evidence>
<dbReference type="PROSITE" id="PS50897">
    <property type="entry name" value="CTLH"/>
    <property type="match status" value="1"/>
</dbReference>
<reference evidence="10 11" key="1">
    <citation type="submission" date="2012-05" db="EMBL/GenBank/DDBJ databases">
        <title>Recombination and specialization in a pathogen metapopulation.</title>
        <authorList>
            <person name="Gardiner A."/>
            <person name="Kemen E."/>
            <person name="Schultz-Larsen T."/>
            <person name="MacLean D."/>
            <person name="Van Oosterhout C."/>
            <person name="Jones J.D.G."/>
        </authorList>
    </citation>
    <scope>NUCLEOTIDE SEQUENCE [LARGE SCALE GENOMIC DNA]</scope>
    <source>
        <strain evidence="10 11">Ac Nc2</strain>
    </source>
</reference>
<dbReference type="InterPro" id="IPR015943">
    <property type="entry name" value="WD40/YVTN_repeat-like_dom_sf"/>
</dbReference>
<dbReference type="OrthoDB" id="538223at2759"/>
<dbReference type="CDD" id="cd00200">
    <property type="entry name" value="WD40"/>
    <property type="match status" value="1"/>
</dbReference>
<dbReference type="InParanoid" id="A0A024G5D0"/>
<feature type="repeat" description="WD" evidence="8">
    <location>
        <begin position="286"/>
        <end position="327"/>
    </location>
</feature>
<dbReference type="GO" id="GO:0000398">
    <property type="term" value="P:mRNA splicing, via spliceosome"/>
    <property type="evidence" value="ECO:0007669"/>
    <property type="project" value="InterPro"/>
</dbReference>
<organism evidence="10 11">
    <name type="scientific">Albugo candida</name>
    <dbReference type="NCBI Taxonomy" id="65357"/>
    <lineage>
        <taxon>Eukaryota</taxon>
        <taxon>Sar</taxon>
        <taxon>Stramenopiles</taxon>
        <taxon>Oomycota</taxon>
        <taxon>Peronosporomycetes</taxon>
        <taxon>Albuginales</taxon>
        <taxon>Albuginaceae</taxon>
        <taxon>Albugo</taxon>
    </lineage>
</organism>
<keyword evidence="4" id="KW-0677">Repeat</keyword>
<proteinExistence type="inferred from homology"/>
<sequence length="501" mass="56417">MQELEVDACDAIRLMLQFFKENGFYNSFKTLQNESNVSFNTVESVESFLDDVKHGRWESVLRQTKGLAIDASLMMDLYELVIIEMAEMNELDVGHQLFKNSVPMQVMKATFSGRYKHLQDTLNALHFDESAAYGKLSKQKRRNELVAAFKQVYLQLQGLLVPGTNYDLYQGVSKHYLVDQVDEMIQKSTGKIKFSKRCPPQCARFSLDGQMLVTGTKDGFIEVWDYEKYKLRKDLEYQAREEFMMHDQAITAEGFSLNGDMLATGSESGQVKVWKILNGVCLRRFDNAHSQAVHSISFSKDSTQVLTASFDETVRIHGLRSGNMLKEFRGHNGHVNSAIYSPDGAKVFSSSCDGTLRVWSTKTAECIGDFRPPDTSYNGEIDVLCALIVPSNIADSSMIVCTRSTSMYLVNMDLIVNRTYTIDGIYGSSHGIFVSASLSLFGSFLYGLTDKGYLVCFDTKKGTVESVTQVSKEEPFGLCFHPHRNVLATYGTDGYVRLWRA</sequence>
<evidence type="ECO:0000256" key="8">
    <source>
        <dbReference type="PROSITE-ProRule" id="PRU00221"/>
    </source>
</evidence>
<dbReference type="PROSITE" id="PS50896">
    <property type="entry name" value="LISH"/>
    <property type="match status" value="1"/>
</dbReference>
<dbReference type="PROSITE" id="PS50294">
    <property type="entry name" value="WD_REPEATS_REGION"/>
    <property type="match status" value="3"/>
</dbReference>
<keyword evidence="2 8" id="KW-0853">WD repeat</keyword>
<dbReference type="AlphaFoldDB" id="A0A024G5D0"/>
<evidence type="ECO:0000256" key="1">
    <source>
        <dbReference type="ARBA" id="ARBA00004123"/>
    </source>
</evidence>
<keyword evidence="3" id="KW-0507">mRNA processing</keyword>
<evidence type="ECO:0000256" key="5">
    <source>
        <dbReference type="ARBA" id="ARBA00023187"/>
    </source>
</evidence>